<dbReference type="RefSeq" id="WP_155357382.1">
    <property type="nucleotide sequence ID" value="NZ_BAAAHL010000030.1"/>
</dbReference>
<dbReference type="OrthoDB" id="5193628at2"/>
<dbReference type="Proteomes" id="UP000331127">
    <property type="component" value="Unassembled WGS sequence"/>
</dbReference>
<proteinExistence type="predicted"/>
<evidence type="ECO:0000313" key="2">
    <source>
        <dbReference type="EMBL" id="GES12042.1"/>
    </source>
</evidence>
<feature type="chain" id="PRO_5024432235" evidence="1">
    <location>
        <begin position="29"/>
        <end position="138"/>
    </location>
</feature>
<gene>
    <name evidence="2" type="ORF">Amac_056390</name>
</gene>
<name>A0A5M3WUZ7_9ACTN</name>
<dbReference type="EMBL" id="BLAE01000034">
    <property type="protein sequence ID" value="GES12042.1"/>
    <property type="molecule type" value="Genomic_DNA"/>
</dbReference>
<accession>A0A5M3WUZ7</accession>
<evidence type="ECO:0000256" key="1">
    <source>
        <dbReference type="SAM" id="SignalP"/>
    </source>
</evidence>
<evidence type="ECO:0000313" key="3">
    <source>
        <dbReference type="Proteomes" id="UP000331127"/>
    </source>
</evidence>
<comment type="caution">
    <text evidence="2">The sequence shown here is derived from an EMBL/GenBank/DDBJ whole genome shotgun (WGS) entry which is preliminary data.</text>
</comment>
<sequence length="138" mass="14417">MKTTRMLVAAATTAALGLSVLTASPAEAAVTRSFSESASEGSASWGTVTFNSYSWNVDAYIYRDSSASIKLEVCGWQSLSNGSWGLLGCKSATNSGSIGSTRHVTTLGGSASWARVSMVSTDLYVNGVFADGDWNYGF</sequence>
<reference evidence="2 3" key="1">
    <citation type="submission" date="2019-10" db="EMBL/GenBank/DDBJ databases">
        <title>Whole genome shotgun sequence of Acrocarpospora macrocephala NBRC 16266.</title>
        <authorList>
            <person name="Ichikawa N."/>
            <person name="Kimura A."/>
            <person name="Kitahashi Y."/>
            <person name="Komaki H."/>
            <person name="Oguchi A."/>
        </authorList>
    </citation>
    <scope>NUCLEOTIDE SEQUENCE [LARGE SCALE GENOMIC DNA]</scope>
    <source>
        <strain evidence="2 3">NBRC 16266</strain>
    </source>
</reference>
<feature type="signal peptide" evidence="1">
    <location>
        <begin position="1"/>
        <end position="28"/>
    </location>
</feature>
<keyword evidence="1" id="KW-0732">Signal</keyword>
<dbReference type="AlphaFoldDB" id="A0A5M3WUZ7"/>
<organism evidence="2 3">
    <name type="scientific">Acrocarpospora macrocephala</name>
    <dbReference type="NCBI Taxonomy" id="150177"/>
    <lineage>
        <taxon>Bacteria</taxon>
        <taxon>Bacillati</taxon>
        <taxon>Actinomycetota</taxon>
        <taxon>Actinomycetes</taxon>
        <taxon>Streptosporangiales</taxon>
        <taxon>Streptosporangiaceae</taxon>
        <taxon>Acrocarpospora</taxon>
    </lineage>
</organism>
<keyword evidence="3" id="KW-1185">Reference proteome</keyword>
<protein>
    <submittedName>
        <fullName evidence="2">Uncharacterized protein</fullName>
    </submittedName>
</protein>